<name>A0A7H8XSE1_9ACTN</name>
<sequence length="145" mass="16274">MDLSRLPEMKGWIRAGEEFDPRSFLQSTASVGEAAAMSILFWPEFTEYRKGVFLGFLFERRGVDAWFDELKGDEVAVEGVVNHVHLWDVFAPKVEAEYAVLVELAPRIAAMWRAALESAFPARRFVVSVADASEDYGPTISIRSA</sequence>
<protein>
    <submittedName>
        <fullName evidence="1">Uncharacterized protein</fullName>
    </submittedName>
</protein>
<dbReference type="AlphaFoldDB" id="A0A7H8XSE1"/>
<accession>A0A7H8XSE1</accession>
<dbReference type="EMBL" id="CP058322">
    <property type="protein sequence ID" value="QLD27630.1"/>
    <property type="molecule type" value="Genomic_DNA"/>
</dbReference>
<gene>
    <name evidence="1" type="ORF">HXZ27_28280</name>
</gene>
<evidence type="ECO:0000313" key="1">
    <source>
        <dbReference type="EMBL" id="QLD27630.1"/>
    </source>
</evidence>
<reference evidence="1 2" key="1">
    <citation type="submission" date="2020-07" db="EMBL/GenBank/DDBJ databases">
        <title>A bifunctional nitrone conjugated secondary metabolite targeting the ribosome.</title>
        <authorList>
            <person name="Limbrick E.M."/>
            <person name="Graf M."/>
            <person name="Derewacz D.K."/>
            <person name="Nguyen F."/>
            <person name="Spraggins J.M."/>
            <person name="Wieland M."/>
            <person name="Ynigez-Gutierrez A.E."/>
            <person name="Reisman B.J."/>
            <person name="Zinshteyn B."/>
            <person name="McCulloch K."/>
            <person name="Iverson T.M."/>
            <person name="Green R."/>
            <person name="Wilson D.N."/>
            <person name="Bachmann B.O."/>
        </authorList>
    </citation>
    <scope>NUCLEOTIDE SEQUENCE [LARGE SCALE GENOMIC DNA]</scope>
    <source>
        <strain evidence="2">aurantiaca</strain>
    </source>
</reference>
<proteinExistence type="predicted"/>
<organism evidence="1 2">
    <name type="scientific">Micromonospora carbonacea</name>
    <dbReference type="NCBI Taxonomy" id="47853"/>
    <lineage>
        <taxon>Bacteria</taxon>
        <taxon>Bacillati</taxon>
        <taxon>Actinomycetota</taxon>
        <taxon>Actinomycetes</taxon>
        <taxon>Micromonosporales</taxon>
        <taxon>Micromonosporaceae</taxon>
        <taxon>Micromonospora</taxon>
    </lineage>
</organism>
<dbReference type="KEGG" id="mcab:HXZ27_28280"/>
<evidence type="ECO:0000313" key="2">
    <source>
        <dbReference type="Proteomes" id="UP000509335"/>
    </source>
</evidence>
<dbReference type="Proteomes" id="UP000509335">
    <property type="component" value="Chromosome"/>
</dbReference>